<evidence type="ECO:0000256" key="1">
    <source>
        <dbReference type="ARBA" id="ARBA00009312"/>
    </source>
</evidence>
<dbReference type="GO" id="GO:1990904">
    <property type="term" value="C:ribonucleoprotein complex"/>
    <property type="evidence" value="ECO:0007669"/>
    <property type="project" value="UniProtKB-KW"/>
</dbReference>
<gene>
    <name evidence="5" type="ORF">FEHR0123_LOCUS8826</name>
</gene>
<dbReference type="InterPro" id="IPR001377">
    <property type="entry name" value="Ribosomal_eS6"/>
</dbReference>
<reference evidence="5" key="1">
    <citation type="submission" date="2021-01" db="EMBL/GenBank/DDBJ databases">
        <authorList>
            <person name="Corre E."/>
            <person name="Pelletier E."/>
            <person name="Niang G."/>
            <person name="Scheremetjew M."/>
            <person name="Finn R."/>
            <person name="Kale V."/>
            <person name="Holt S."/>
            <person name="Cochrane G."/>
            <person name="Meng A."/>
            <person name="Brown T."/>
            <person name="Cohen L."/>
        </authorList>
    </citation>
    <scope>NUCLEOTIDE SEQUENCE</scope>
    <source>
        <strain evidence="5">Fehren 1</strain>
    </source>
</reference>
<name>A0A7S3MPX1_9SPIT</name>
<keyword evidence="2" id="KW-0689">Ribosomal protein</keyword>
<evidence type="ECO:0000256" key="3">
    <source>
        <dbReference type="ARBA" id="ARBA00023274"/>
    </source>
</evidence>
<dbReference type="Gene3D" id="1.20.5.2650">
    <property type="match status" value="1"/>
</dbReference>
<evidence type="ECO:0000313" key="5">
    <source>
        <dbReference type="EMBL" id="CAE0313902.1"/>
    </source>
</evidence>
<keyword evidence="3" id="KW-0687">Ribonucleoprotein</keyword>
<dbReference type="GO" id="GO:0005840">
    <property type="term" value="C:ribosome"/>
    <property type="evidence" value="ECO:0007669"/>
    <property type="project" value="UniProtKB-KW"/>
</dbReference>
<evidence type="ECO:0000256" key="4">
    <source>
        <dbReference type="SAM" id="Coils"/>
    </source>
</evidence>
<comment type="similarity">
    <text evidence="1">Belongs to the eukaryotic ribosomal protein eS6 family.</text>
</comment>
<organism evidence="5">
    <name type="scientific">Favella ehrenbergii</name>
    <dbReference type="NCBI Taxonomy" id="182087"/>
    <lineage>
        <taxon>Eukaryota</taxon>
        <taxon>Sar</taxon>
        <taxon>Alveolata</taxon>
        <taxon>Ciliophora</taxon>
        <taxon>Intramacronucleata</taxon>
        <taxon>Spirotrichea</taxon>
        <taxon>Choreotrichia</taxon>
        <taxon>Tintinnida</taxon>
        <taxon>Xystonellidae</taxon>
        <taxon>Favella</taxon>
    </lineage>
</organism>
<accession>A0A7S3MPX1</accession>
<dbReference type="AlphaFoldDB" id="A0A7S3MPX1"/>
<protein>
    <submittedName>
        <fullName evidence="5">Uncharacterized protein</fullName>
    </submittedName>
</protein>
<feature type="coiled-coil region" evidence="4">
    <location>
        <begin position="105"/>
        <end position="132"/>
    </location>
</feature>
<dbReference type="EMBL" id="HBIE01029409">
    <property type="protein sequence ID" value="CAE0313902.1"/>
    <property type="molecule type" value="Transcribed_RNA"/>
</dbReference>
<dbReference type="PANTHER" id="PTHR11502">
    <property type="entry name" value="40S RIBOSOMAL PROTEIN S6"/>
    <property type="match status" value="1"/>
</dbReference>
<sequence>MSLKIMKKGDAEIAGCTDKEVPSRLFKKRKSNIASVFGLDPKKDNVCKYVARREVKRGDKTHYKAPKVQRLITEKRLRRKKLVKRVKLDRYKTSKEAAAKYEKLISQYVKEKKAARSAAAKEEKEAKAAAKK</sequence>
<keyword evidence="4" id="KW-0175">Coiled coil</keyword>
<proteinExistence type="inferred from homology"/>
<dbReference type="GO" id="GO:0003735">
    <property type="term" value="F:structural constituent of ribosome"/>
    <property type="evidence" value="ECO:0007669"/>
    <property type="project" value="InterPro"/>
</dbReference>
<evidence type="ECO:0000256" key="2">
    <source>
        <dbReference type="ARBA" id="ARBA00022980"/>
    </source>
</evidence>
<dbReference type="GO" id="GO:0006412">
    <property type="term" value="P:translation"/>
    <property type="evidence" value="ECO:0007669"/>
    <property type="project" value="InterPro"/>
</dbReference>